<evidence type="ECO:0000256" key="2">
    <source>
        <dbReference type="ARBA" id="ARBA00023186"/>
    </source>
</evidence>
<evidence type="ECO:0000313" key="4">
    <source>
        <dbReference type="EMBL" id="KAJ1966971.1"/>
    </source>
</evidence>
<name>A0A9W8E311_9FUNG</name>
<reference evidence="4" key="1">
    <citation type="submission" date="2022-07" db="EMBL/GenBank/DDBJ databases">
        <title>Phylogenomic reconstructions and comparative analyses of Kickxellomycotina fungi.</title>
        <authorList>
            <person name="Reynolds N.K."/>
            <person name="Stajich J.E."/>
            <person name="Barry K."/>
            <person name="Grigoriev I.V."/>
            <person name="Crous P."/>
            <person name="Smith M.E."/>
        </authorList>
    </citation>
    <scope>NUCLEOTIDE SEQUENCE</scope>
    <source>
        <strain evidence="4">RSA 1196</strain>
    </source>
</reference>
<gene>
    <name evidence="4" type="primary">JAC1</name>
    <name evidence="4" type="ORF">IWQ62_002135</name>
</gene>
<dbReference type="CDD" id="cd06257">
    <property type="entry name" value="DnaJ"/>
    <property type="match status" value="1"/>
</dbReference>
<evidence type="ECO:0000256" key="1">
    <source>
        <dbReference type="ARBA" id="ARBA00010476"/>
    </source>
</evidence>
<evidence type="ECO:0000313" key="5">
    <source>
        <dbReference type="Proteomes" id="UP001150925"/>
    </source>
</evidence>
<dbReference type="Gene3D" id="1.10.287.110">
    <property type="entry name" value="DnaJ domain"/>
    <property type="match status" value="1"/>
</dbReference>
<dbReference type="GO" id="GO:0051259">
    <property type="term" value="P:protein complex oligomerization"/>
    <property type="evidence" value="ECO:0007669"/>
    <property type="project" value="InterPro"/>
</dbReference>
<dbReference type="PANTHER" id="PTHR14021:SF15">
    <property type="entry name" value="IRON-SULFUR CLUSTER CO-CHAPERONE PROTEIN HSCB"/>
    <property type="match status" value="1"/>
</dbReference>
<dbReference type="EMBL" id="JANBPY010000416">
    <property type="protein sequence ID" value="KAJ1966971.1"/>
    <property type="molecule type" value="Genomic_DNA"/>
</dbReference>
<evidence type="ECO:0000259" key="3">
    <source>
        <dbReference type="Pfam" id="PF07743"/>
    </source>
</evidence>
<proteinExistence type="inferred from homology"/>
<keyword evidence="2" id="KW-0143">Chaperone</keyword>
<dbReference type="SUPFAM" id="SSF47144">
    <property type="entry name" value="HSC20 (HSCB), C-terminal oligomerisation domain"/>
    <property type="match status" value="1"/>
</dbReference>
<dbReference type="Gene3D" id="1.20.1280.20">
    <property type="entry name" value="HscB, C-terminal domain"/>
    <property type="match status" value="1"/>
</dbReference>
<dbReference type="OrthoDB" id="448954at2759"/>
<dbReference type="GO" id="GO:0001671">
    <property type="term" value="F:ATPase activator activity"/>
    <property type="evidence" value="ECO:0007669"/>
    <property type="project" value="InterPro"/>
</dbReference>
<organism evidence="4 5">
    <name type="scientific">Dispira parvispora</name>
    <dbReference type="NCBI Taxonomy" id="1520584"/>
    <lineage>
        <taxon>Eukaryota</taxon>
        <taxon>Fungi</taxon>
        <taxon>Fungi incertae sedis</taxon>
        <taxon>Zoopagomycota</taxon>
        <taxon>Kickxellomycotina</taxon>
        <taxon>Dimargaritomycetes</taxon>
        <taxon>Dimargaritales</taxon>
        <taxon>Dimargaritaceae</taxon>
        <taxon>Dispira</taxon>
    </lineage>
</organism>
<keyword evidence="5" id="KW-1185">Reference proteome</keyword>
<dbReference type="InterPro" id="IPR004640">
    <property type="entry name" value="HscB"/>
</dbReference>
<protein>
    <submittedName>
        <fullName evidence="4">Molecular chaperone</fullName>
    </submittedName>
</protein>
<dbReference type="AlphaFoldDB" id="A0A9W8E311"/>
<dbReference type="InterPro" id="IPR036386">
    <property type="entry name" value="HscB_C_sf"/>
</dbReference>
<dbReference type="GO" id="GO:0005739">
    <property type="term" value="C:mitochondrion"/>
    <property type="evidence" value="ECO:0007669"/>
    <property type="project" value="TreeGrafter"/>
</dbReference>
<sequence length="282" mass="32615">MRPSVLKYSGSRLTLTYSLLPKPIPLCSYSPPAQHVPVYAHGNRIVSPRIPQFATQYHQDFSTQSPKRGAFHHDNVFRTEPARQKMCWDCEATSEREALVCENSECHAILPLDDDVSYFDVLVDGNTAFEVDFATLRKNYLQLQQKVHPDTFVHESVRNRQLADVQSAWLNRAYHTLRNPLLRAKYLLKLKGHPIKEGDSLEDSILLMEILESHEALEDAQKESEVEAIRLENDQRIRDTLADLSRAFLNGNWAEAKQLTIKLQYWYNIQDSTREWSLKTPH</sequence>
<dbReference type="PANTHER" id="PTHR14021">
    <property type="entry name" value="IRON-SULFUR CLUSTER CO-CHAPERONE PROTEIN HSCB"/>
    <property type="match status" value="1"/>
</dbReference>
<dbReference type="SUPFAM" id="SSF46565">
    <property type="entry name" value="Chaperone J-domain"/>
    <property type="match status" value="1"/>
</dbReference>
<dbReference type="InterPro" id="IPR009073">
    <property type="entry name" value="HscB_oligo_C"/>
</dbReference>
<dbReference type="InterPro" id="IPR001623">
    <property type="entry name" value="DnaJ_domain"/>
</dbReference>
<dbReference type="Proteomes" id="UP001150925">
    <property type="component" value="Unassembled WGS sequence"/>
</dbReference>
<accession>A0A9W8E311</accession>
<dbReference type="GO" id="GO:0051087">
    <property type="term" value="F:protein-folding chaperone binding"/>
    <property type="evidence" value="ECO:0007669"/>
    <property type="project" value="InterPro"/>
</dbReference>
<dbReference type="InterPro" id="IPR036869">
    <property type="entry name" value="J_dom_sf"/>
</dbReference>
<feature type="domain" description="Co-chaperone HscB C-terminal oligomerisation" evidence="3">
    <location>
        <begin position="203"/>
        <end position="272"/>
    </location>
</feature>
<dbReference type="NCBIfam" id="TIGR00714">
    <property type="entry name" value="hscB"/>
    <property type="match status" value="1"/>
</dbReference>
<comment type="caution">
    <text evidence="4">The sequence shown here is derived from an EMBL/GenBank/DDBJ whole genome shotgun (WGS) entry which is preliminary data.</text>
</comment>
<dbReference type="GO" id="GO:0044571">
    <property type="term" value="P:[2Fe-2S] cluster assembly"/>
    <property type="evidence" value="ECO:0007669"/>
    <property type="project" value="InterPro"/>
</dbReference>
<comment type="similarity">
    <text evidence="1">Belongs to the HscB family.</text>
</comment>
<dbReference type="Pfam" id="PF07743">
    <property type="entry name" value="HSCB_C"/>
    <property type="match status" value="1"/>
</dbReference>